<dbReference type="SUPFAM" id="SSF55174">
    <property type="entry name" value="Alpha-L RNA-binding motif"/>
    <property type="match status" value="1"/>
</dbReference>
<keyword evidence="11" id="KW-1185">Reference proteome</keyword>
<evidence type="ECO:0000256" key="4">
    <source>
        <dbReference type="ARBA" id="ARBA00022980"/>
    </source>
</evidence>
<dbReference type="GO" id="GO:0042274">
    <property type="term" value="P:ribosomal small subunit biogenesis"/>
    <property type="evidence" value="ECO:0007669"/>
    <property type="project" value="TreeGrafter"/>
</dbReference>
<dbReference type="GO" id="GO:0006412">
    <property type="term" value="P:translation"/>
    <property type="evidence" value="ECO:0007669"/>
    <property type="project" value="UniProtKB-UniRule"/>
</dbReference>
<dbReference type="InterPro" id="IPR005710">
    <property type="entry name" value="Ribosomal_uS4_euk/arc"/>
</dbReference>
<dbReference type="PANTHER" id="PTHR11831:SF5">
    <property type="entry name" value="40S RIBOSOMAL PROTEIN S9"/>
    <property type="match status" value="1"/>
</dbReference>
<dbReference type="InterPro" id="IPR036986">
    <property type="entry name" value="S4_RNA-bd_sf"/>
</dbReference>
<dbReference type="Pfam" id="PF00163">
    <property type="entry name" value="Ribosomal_S4"/>
    <property type="match status" value="1"/>
</dbReference>
<dbReference type="NCBIfam" id="TIGR01018">
    <property type="entry name" value="uS4_arch"/>
    <property type="match status" value="1"/>
</dbReference>
<evidence type="ECO:0000256" key="2">
    <source>
        <dbReference type="ARBA" id="ARBA00022730"/>
    </source>
</evidence>
<keyword evidence="2 6" id="KW-0699">rRNA-binding</keyword>
<sequence length="215" mass="24569">MGDPKYPRRVWRKPKRPLNYELKMEELKTLGTFGLRTKRELWKAHTELSRVRHQARSLLALRQEVRAEKEPILMKSLARIGLVSADATLDDVLNLTPNDLLSRRLQTIVTKKLGFKTPYQARQAVVHGHIMIGERKVDIPSYTVTVEEEDSIHFTPESKIPQVLEKTKNETPEEKVEAPAEEKVEAPAEEKVEAPAEEKVEAPAEEKKDESSSTE</sequence>
<dbReference type="Pfam" id="PF01479">
    <property type="entry name" value="S4"/>
    <property type="match status" value="1"/>
</dbReference>
<evidence type="ECO:0000313" key="11">
    <source>
        <dbReference type="Proteomes" id="UP000028027"/>
    </source>
</evidence>
<proteinExistence type="inferred from homology"/>
<dbReference type="PANTHER" id="PTHR11831">
    <property type="entry name" value="30S 40S RIBOSOMAL PROTEIN"/>
    <property type="match status" value="1"/>
</dbReference>
<comment type="caution">
    <text evidence="10">The sequence shown here is derived from an EMBL/GenBank/DDBJ whole genome shotgun (WGS) entry which is preliminary data.</text>
</comment>
<dbReference type="HAMAP" id="MF_01306_A">
    <property type="entry name" value="Ribosomal_uS4_A"/>
    <property type="match status" value="1"/>
</dbReference>
<evidence type="ECO:0000256" key="7">
    <source>
        <dbReference type="SAM" id="MobiDB-lite"/>
    </source>
</evidence>
<dbReference type="NCBIfam" id="NF003139">
    <property type="entry name" value="PRK04051.1"/>
    <property type="match status" value="1"/>
</dbReference>
<keyword evidence="5 6" id="KW-0687">Ribonucleoprotein</keyword>
<feature type="domain" description="RNA-binding S4" evidence="8">
    <location>
        <begin position="103"/>
        <end position="166"/>
    </location>
</feature>
<comment type="similarity">
    <text evidence="1 6">Belongs to the universal ribosomal protein uS4 family.</text>
</comment>
<gene>
    <name evidence="6 10" type="primary">rps4</name>
    <name evidence="10" type="ORF">AAA799E16_00922</name>
</gene>
<dbReference type="PATRIC" id="fig|1502292.3.peg.853"/>
<evidence type="ECO:0000259" key="9">
    <source>
        <dbReference type="SMART" id="SM01390"/>
    </source>
</evidence>
<dbReference type="InterPro" id="IPR022802">
    <property type="entry name" value="Ribosomal_uS4_arc"/>
</dbReference>
<feature type="compositionally biased region" description="Basic and acidic residues" evidence="7">
    <location>
        <begin position="165"/>
        <end position="215"/>
    </location>
</feature>
<keyword evidence="3 6" id="KW-0694">RNA-binding</keyword>
<comment type="function">
    <text evidence="6">With S5 and S12 plays an important role in translational accuracy.</text>
</comment>
<comment type="function">
    <text evidence="6">One of the primary rRNA binding proteins, it binds directly to 16S rRNA where it nucleates assembly of the body of the 30S subunit.</text>
</comment>
<evidence type="ECO:0000313" key="10">
    <source>
        <dbReference type="EMBL" id="KER06405.1"/>
    </source>
</evidence>
<dbReference type="InterPro" id="IPR022801">
    <property type="entry name" value="Ribosomal_uS4"/>
</dbReference>
<dbReference type="Proteomes" id="UP000028027">
    <property type="component" value="Unassembled WGS sequence"/>
</dbReference>
<name>A0A081S652_9ARCH</name>
<dbReference type="Gene3D" id="3.10.290.10">
    <property type="entry name" value="RNA-binding S4 domain"/>
    <property type="match status" value="1"/>
</dbReference>
<dbReference type="GO" id="GO:0019843">
    <property type="term" value="F:rRNA binding"/>
    <property type="evidence" value="ECO:0007669"/>
    <property type="project" value="UniProtKB-UniRule"/>
</dbReference>
<organism evidence="10 11">
    <name type="scientific">Marine Group I thaumarchaeote SCGC AAA799-E16</name>
    <dbReference type="NCBI Taxonomy" id="1502292"/>
    <lineage>
        <taxon>Archaea</taxon>
        <taxon>Nitrososphaerota</taxon>
        <taxon>Marine Group I</taxon>
    </lineage>
</organism>
<evidence type="ECO:0000256" key="1">
    <source>
        <dbReference type="ARBA" id="ARBA00007465"/>
    </source>
</evidence>
<dbReference type="SMART" id="SM01390">
    <property type="entry name" value="Ribosomal_S4"/>
    <property type="match status" value="1"/>
</dbReference>
<dbReference type="PROSITE" id="PS50889">
    <property type="entry name" value="S4"/>
    <property type="match status" value="1"/>
</dbReference>
<dbReference type="GO" id="GO:0003735">
    <property type="term" value="F:structural constituent of ribosome"/>
    <property type="evidence" value="ECO:0007669"/>
    <property type="project" value="InterPro"/>
</dbReference>
<dbReference type="SMART" id="SM00363">
    <property type="entry name" value="S4"/>
    <property type="match status" value="1"/>
</dbReference>
<evidence type="ECO:0000256" key="3">
    <source>
        <dbReference type="ARBA" id="ARBA00022884"/>
    </source>
</evidence>
<dbReference type="InterPro" id="IPR002942">
    <property type="entry name" value="S4_RNA-bd"/>
</dbReference>
<accession>A0A081S652</accession>
<dbReference type="InterPro" id="IPR001912">
    <property type="entry name" value="Ribosomal_uS4_N"/>
</dbReference>
<feature type="domain" description="Small ribosomal subunit protein uS4 N-terminal" evidence="9">
    <location>
        <begin position="5"/>
        <end position="102"/>
    </location>
</feature>
<dbReference type="EMBL" id="JNVL01000010">
    <property type="protein sequence ID" value="KER06405.1"/>
    <property type="molecule type" value="Genomic_DNA"/>
</dbReference>
<protein>
    <recommendedName>
        <fullName evidence="6">Small ribosomal subunit protein uS4</fullName>
    </recommendedName>
</protein>
<reference evidence="10 11" key="1">
    <citation type="submission" date="2014-06" db="EMBL/GenBank/DDBJ databases">
        <authorList>
            <person name="Ngugi D.K."/>
            <person name="Blom J."/>
            <person name="Alam I."/>
            <person name="Rashid M."/>
            <person name="Ba Alawi W."/>
            <person name="Zhang G."/>
            <person name="Hikmawan T."/>
            <person name="Guan Y."/>
            <person name="Antunes A."/>
            <person name="Siam R."/>
            <person name="Eldorry H."/>
            <person name="Bajic V."/>
            <person name="Stingl U."/>
        </authorList>
    </citation>
    <scope>NUCLEOTIDE SEQUENCE [LARGE SCALE GENOMIC DNA]</scope>
    <source>
        <strain evidence="10">SCGC AAA799-E16</strain>
    </source>
</reference>
<feature type="region of interest" description="Disordered" evidence="7">
    <location>
        <begin position="150"/>
        <end position="215"/>
    </location>
</feature>
<dbReference type="GO" id="GO:0015935">
    <property type="term" value="C:small ribosomal subunit"/>
    <property type="evidence" value="ECO:0007669"/>
    <property type="project" value="InterPro"/>
</dbReference>
<comment type="subunit">
    <text evidence="6">Part of the 30S ribosomal subunit. Contacts protein S5. The interaction surface between S4 and S5 is involved in control of translational fidelity.</text>
</comment>
<evidence type="ECO:0000259" key="8">
    <source>
        <dbReference type="SMART" id="SM00363"/>
    </source>
</evidence>
<dbReference type="CDD" id="cd00165">
    <property type="entry name" value="S4"/>
    <property type="match status" value="1"/>
</dbReference>
<evidence type="ECO:0000256" key="6">
    <source>
        <dbReference type="HAMAP-Rule" id="MF_01306"/>
    </source>
</evidence>
<dbReference type="AlphaFoldDB" id="A0A081S652"/>
<evidence type="ECO:0000256" key="5">
    <source>
        <dbReference type="ARBA" id="ARBA00023274"/>
    </source>
</evidence>
<keyword evidence="4 6" id="KW-0689">Ribosomal protein</keyword>